<comment type="caution">
    <text evidence="4">The sequence shown here is derived from an EMBL/GenBank/DDBJ whole genome shotgun (WGS) entry which is preliminary data.</text>
</comment>
<dbReference type="SUPFAM" id="SSF53756">
    <property type="entry name" value="UDP-Glycosyltransferase/glycogen phosphorylase"/>
    <property type="match status" value="1"/>
</dbReference>
<organism evidence="4 5">
    <name type="scientific">Sanguibacter suaedae</name>
    <dbReference type="NCBI Taxonomy" id="2795737"/>
    <lineage>
        <taxon>Bacteria</taxon>
        <taxon>Bacillati</taxon>
        <taxon>Actinomycetota</taxon>
        <taxon>Actinomycetes</taxon>
        <taxon>Micrococcales</taxon>
        <taxon>Sanguibacteraceae</taxon>
        <taxon>Sanguibacter</taxon>
    </lineage>
</organism>
<dbReference type="Pfam" id="PF13692">
    <property type="entry name" value="Glyco_trans_1_4"/>
    <property type="match status" value="1"/>
</dbReference>
<name>A0A934I5H3_9MICO</name>
<keyword evidence="1" id="KW-0328">Glycosyltransferase</keyword>
<evidence type="ECO:0000256" key="2">
    <source>
        <dbReference type="ARBA" id="ARBA00022679"/>
    </source>
</evidence>
<dbReference type="Pfam" id="PF13439">
    <property type="entry name" value="Glyco_transf_4"/>
    <property type="match status" value="1"/>
</dbReference>
<protein>
    <submittedName>
        <fullName evidence="4">Glycosyltransferase</fullName>
    </submittedName>
</protein>
<proteinExistence type="predicted"/>
<sequence>MSGLASGRPGELLSNATLAWTTVLRHLVEDPLLLAVQVVRRAPRRVGAAAAGALLAGARGRQVSVRAATALWLLDRPDEARSRLRAVFARSADRAGGRRSPTGPVRARLAGELAVQLGVTDDAPAAVRASSPSVEVRARWQSGDVSGAVRAASAQPSTRALHARLVSEAAVMTVGHLIGETAGSGTAARTGGTSVVHVLTNSLPHTQSGYAQRSHSVLLAQRDAGLRPVATTRLGYPVSVGRLGARHTDVVDGITYRRLLAPVAGRTAEDRVRQGVDLLVPIARDHGADALHATTNYTNALVARAAAHRLGVPWVYEVRGLLEETWVASRPSRAERETAAASERYRMLRARETELTLAADHVLTLSSTLRAELVDRGVPEDRITLVPNAVDAALLDTHLSPAEARQVLGLPADGLWVGTVSSLVDYEGLDTLVAAVAHLRGRGLDVRGLIVGDGVSRPSLEAAAHHLGISSAVTFTGRVPRDSAALHHQALDVFVVPRRDHRVCRLVTPLKPVEAMACARPVVASDVPALAELVREPGSGHLVPPGDAVALADTIAGLAEDADLRRALGARGRTFAAGRTWRSVGATYRDVLHGAARGVVS</sequence>
<keyword evidence="2" id="KW-0808">Transferase</keyword>
<evidence type="ECO:0000313" key="5">
    <source>
        <dbReference type="Proteomes" id="UP000602087"/>
    </source>
</evidence>
<dbReference type="PANTHER" id="PTHR12526">
    <property type="entry name" value="GLYCOSYLTRANSFERASE"/>
    <property type="match status" value="1"/>
</dbReference>
<dbReference type="PANTHER" id="PTHR12526:SF510">
    <property type="entry name" value="D-INOSITOL 3-PHOSPHATE GLYCOSYLTRANSFERASE"/>
    <property type="match status" value="1"/>
</dbReference>
<dbReference type="CDD" id="cd03794">
    <property type="entry name" value="GT4_WbuB-like"/>
    <property type="match status" value="1"/>
</dbReference>
<dbReference type="Proteomes" id="UP000602087">
    <property type="component" value="Unassembled WGS sequence"/>
</dbReference>
<evidence type="ECO:0000259" key="3">
    <source>
        <dbReference type="Pfam" id="PF13439"/>
    </source>
</evidence>
<feature type="domain" description="Glycosyltransferase subfamily 4-like N-terminal" evidence="3">
    <location>
        <begin position="270"/>
        <end position="392"/>
    </location>
</feature>
<evidence type="ECO:0000313" key="4">
    <source>
        <dbReference type="EMBL" id="MBI9114616.1"/>
    </source>
</evidence>
<dbReference type="Gene3D" id="3.40.50.2000">
    <property type="entry name" value="Glycogen Phosphorylase B"/>
    <property type="match status" value="2"/>
</dbReference>
<dbReference type="AlphaFoldDB" id="A0A934I5H3"/>
<accession>A0A934I5H3</accession>
<dbReference type="EMBL" id="JAEINH010000004">
    <property type="protein sequence ID" value="MBI9114616.1"/>
    <property type="molecule type" value="Genomic_DNA"/>
</dbReference>
<dbReference type="GO" id="GO:0016757">
    <property type="term" value="F:glycosyltransferase activity"/>
    <property type="evidence" value="ECO:0007669"/>
    <property type="project" value="UniProtKB-KW"/>
</dbReference>
<gene>
    <name evidence="4" type="ORF">JAV76_06265</name>
</gene>
<evidence type="ECO:0000256" key="1">
    <source>
        <dbReference type="ARBA" id="ARBA00022676"/>
    </source>
</evidence>
<dbReference type="RefSeq" id="WP_198733179.1">
    <property type="nucleotide sequence ID" value="NZ_JAEINH010000004.1"/>
</dbReference>
<dbReference type="InterPro" id="IPR028098">
    <property type="entry name" value="Glyco_trans_4-like_N"/>
</dbReference>
<reference evidence="4" key="1">
    <citation type="submission" date="2020-12" db="EMBL/GenBank/DDBJ databases">
        <title>Sanguibacter suaedae sp. nov., isolated from Suaeda aralocaspica.</title>
        <authorList>
            <person name="Ma Q."/>
        </authorList>
    </citation>
    <scope>NUCLEOTIDE SEQUENCE</scope>
    <source>
        <strain evidence="4">YZGR15</strain>
    </source>
</reference>
<keyword evidence="5" id="KW-1185">Reference proteome</keyword>